<reference evidence="3 4" key="1">
    <citation type="submission" date="2020-02" db="EMBL/GenBank/DDBJ databases">
        <title>Out from the shadows clarifying the taxonomy of the family Cryomorphaceae and related taxa by utilizing the GTDB taxonomic framework.</title>
        <authorList>
            <person name="Bowman J.P."/>
        </authorList>
    </citation>
    <scope>NUCLEOTIDE SEQUENCE [LARGE SCALE GENOMIC DNA]</scope>
    <source>
        <strain evidence="3 4">QSSC 1-22</strain>
    </source>
</reference>
<evidence type="ECO:0000259" key="2">
    <source>
        <dbReference type="Pfam" id="PF18962"/>
    </source>
</evidence>
<feature type="domain" description="Secretion system C-terminal sorting" evidence="2">
    <location>
        <begin position="356"/>
        <end position="415"/>
    </location>
</feature>
<sequence>MTAKAQPNWSAIKSNATFIVADTNYLAPTIQPINVGGWEDGLYITRDGKHLYSTYLPIDAFSWIGDISPCINFVPYFRPPLLGIDTVTNPFGCPNYMHSDIILASKSDTSLPFNPWTSSNLATSATMEGGAHGVLLNSDTFDVFVYTTDNGSPWGMEIMFMKNVSINPNTSTAISIVSSIGAEDNPHIERIDATTLLLIFDRDRYIYYSLSYDNGATWEIPIQMTNVLNDQAPYDVQPHLWNDGVDWWVYFCADNINNRRCIYKSKQLIANDWNSWGPKQLVIEPSTITDGSGIIFGVGEPTLTQWGDLSFVVIYGDIISADSTDVYDCDPWILKRKNYPLSTSDNHLLAPKTFNIYPNPSGKTLNISLLENQETRIQIFNIMGIFLKEISITQQAQIDISDFPSGMYFVRLKDDPLSREIFIKSSQ</sequence>
<dbReference type="RefSeq" id="WP_163283073.1">
    <property type="nucleotide sequence ID" value="NZ_JAAGVY010000002.1"/>
</dbReference>
<dbReference type="NCBIfam" id="TIGR04183">
    <property type="entry name" value="Por_Secre_tail"/>
    <property type="match status" value="1"/>
</dbReference>
<keyword evidence="1" id="KW-0732">Signal</keyword>
<dbReference type="InterPro" id="IPR026444">
    <property type="entry name" value="Secre_tail"/>
</dbReference>
<keyword evidence="4" id="KW-1185">Reference proteome</keyword>
<proteinExistence type="predicted"/>
<protein>
    <submittedName>
        <fullName evidence="3">T9SS type A sorting domain-containing protein</fullName>
    </submittedName>
</protein>
<evidence type="ECO:0000313" key="3">
    <source>
        <dbReference type="EMBL" id="NEN22368.1"/>
    </source>
</evidence>
<comment type="caution">
    <text evidence="3">The sequence shown here is derived from an EMBL/GenBank/DDBJ whole genome shotgun (WGS) entry which is preliminary data.</text>
</comment>
<dbReference type="Proteomes" id="UP000486602">
    <property type="component" value="Unassembled WGS sequence"/>
</dbReference>
<dbReference type="EMBL" id="JAAGVY010000002">
    <property type="protein sequence ID" value="NEN22368.1"/>
    <property type="molecule type" value="Genomic_DNA"/>
</dbReference>
<evidence type="ECO:0000256" key="1">
    <source>
        <dbReference type="ARBA" id="ARBA00022729"/>
    </source>
</evidence>
<evidence type="ECO:0000313" key="4">
    <source>
        <dbReference type="Proteomes" id="UP000486602"/>
    </source>
</evidence>
<dbReference type="Pfam" id="PF18962">
    <property type="entry name" value="Por_Secre_tail"/>
    <property type="match status" value="1"/>
</dbReference>
<accession>A0A7K3WLH2</accession>
<organism evidence="3 4">
    <name type="scientific">Cryomorpha ignava</name>
    <dbReference type="NCBI Taxonomy" id="101383"/>
    <lineage>
        <taxon>Bacteria</taxon>
        <taxon>Pseudomonadati</taxon>
        <taxon>Bacteroidota</taxon>
        <taxon>Flavobacteriia</taxon>
        <taxon>Flavobacteriales</taxon>
        <taxon>Cryomorphaceae</taxon>
        <taxon>Cryomorpha</taxon>
    </lineage>
</organism>
<gene>
    <name evidence="3" type="ORF">G3O08_02485</name>
</gene>
<name>A0A7K3WLH2_9FLAO</name>
<dbReference type="AlphaFoldDB" id="A0A7K3WLH2"/>